<dbReference type="EMBL" id="JAYMYR010000006">
    <property type="protein sequence ID" value="KAK7355299.1"/>
    <property type="molecule type" value="Genomic_DNA"/>
</dbReference>
<reference evidence="5 6" key="1">
    <citation type="submission" date="2024-01" db="EMBL/GenBank/DDBJ databases">
        <title>The genomes of 5 underutilized Papilionoideae crops provide insights into root nodulation and disease resistanc.</title>
        <authorList>
            <person name="Jiang F."/>
        </authorList>
    </citation>
    <scope>NUCLEOTIDE SEQUENCE [LARGE SCALE GENOMIC DNA]</scope>
    <source>
        <strain evidence="5">JINMINGXINNONG_FW02</strain>
        <tissue evidence="5">Leaves</tissue>
    </source>
</reference>
<dbReference type="PANTHER" id="PTHR11467:SF109">
    <property type="entry name" value="H15 DOMAIN-CONTAINING PROTEIN"/>
    <property type="match status" value="1"/>
</dbReference>
<keyword evidence="2" id="KW-0238">DNA-binding</keyword>
<accession>A0AAN9MM04</accession>
<feature type="domain" description="H15" evidence="4">
    <location>
        <begin position="55"/>
        <end position="125"/>
    </location>
</feature>
<dbReference type="GO" id="GO:0003690">
    <property type="term" value="F:double-stranded DNA binding"/>
    <property type="evidence" value="ECO:0007669"/>
    <property type="project" value="TreeGrafter"/>
</dbReference>
<dbReference type="InterPro" id="IPR036390">
    <property type="entry name" value="WH_DNA-bd_sf"/>
</dbReference>
<dbReference type="GO" id="GO:0005730">
    <property type="term" value="C:nucleolus"/>
    <property type="evidence" value="ECO:0007669"/>
    <property type="project" value="TreeGrafter"/>
</dbReference>
<evidence type="ECO:0000256" key="1">
    <source>
        <dbReference type="ARBA" id="ARBA00004123"/>
    </source>
</evidence>
<proteinExistence type="predicted"/>
<dbReference type="PANTHER" id="PTHR11467">
    <property type="entry name" value="HISTONE H1"/>
    <property type="match status" value="1"/>
</dbReference>
<dbReference type="Pfam" id="PF00538">
    <property type="entry name" value="Linker_histone"/>
    <property type="match status" value="1"/>
</dbReference>
<evidence type="ECO:0000313" key="6">
    <source>
        <dbReference type="Proteomes" id="UP001374584"/>
    </source>
</evidence>
<evidence type="ECO:0000313" key="5">
    <source>
        <dbReference type="EMBL" id="KAK7355299.1"/>
    </source>
</evidence>
<comment type="caution">
    <text evidence="5">The sequence shown here is derived from an EMBL/GenBank/DDBJ whole genome shotgun (WGS) entry which is preliminary data.</text>
</comment>
<gene>
    <name evidence="5" type="ORF">VNO80_14553</name>
</gene>
<evidence type="ECO:0000259" key="4">
    <source>
        <dbReference type="PROSITE" id="PS51504"/>
    </source>
</evidence>
<dbReference type="GO" id="GO:0000786">
    <property type="term" value="C:nucleosome"/>
    <property type="evidence" value="ECO:0007669"/>
    <property type="project" value="InterPro"/>
</dbReference>
<keyword evidence="3" id="KW-0539">Nucleus</keyword>
<dbReference type="InterPro" id="IPR036388">
    <property type="entry name" value="WH-like_DNA-bd_sf"/>
</dbReference>
<sequence>MAQENLKDALVREKLKNSIVFRLSALNPSISINSHHASFIQDRLQHIFKSFHTPAHPPYVMMIRRAIKELNEKSGSTEEAISECMKREYDDLPWAHVRVLDVHLRKLCLDGVIVCNENKRYMLLL</sequence>
<dbReference type="SUPFAM" id="SSF46785">
    <property type="entry name" value="Winged helix' DNA-binding domain"/>
    <property type="match status" value="1"/>
</dbReference>
<dbReference type="PROSITE" id="PS51504">
    <property type="entry name" value="H15"/>
    <property type="match status" value="1"/>
</dbReference>
<dbReference type="GO" id="GO:0030261">
    <property type="term" value="P:chromosome condensation"/>
    <property type="evidence" value="ECO:0007669"/>
    <property type="project" value="TreeGrafter"/>
</dbReference>
<dbReference type="GO" id="GO:0045910">
    <property type="term" value="P:negative regulation of DNA recombination"/>
    <property type="evidence" value="ECO:0007669"/>
    <property type="project" value="TreeGrafter"/>
</dbReference>
<dbReference type="GO" id="GO:0006334">
    <property type="term" value="P:nucleosome assembly"/>
    <property type="evidence" value="ECO:0007669"/>
    <property type="project" value="InterPro"/>
</dbReference>
<evidence type="ECO:0000256" key="3">
    <source>
        <dbReference type="ARBA" id="ARBA00023242"/>
    </source>
</evidence>
<keyword evidence="6" id="KW-1185">Reference proteome</keyword>
<protein>
    <recommendedName>
        <fullName evidence="4">H15 domain-containing protein</fullName>
    </recommendedName>
</protein>
<dbReference type="AlphaFoldDB" id="A0AAN9MM04"/>
<dbReference type="GO" id="GO:0031492">
    <property type="term" value="F:nucleosomal DNA binding"/>
    <property type="evidence" value="ECO:0007669"/>
    <property type="project" value="TreeGrafter"/>
</dbReference>
<organism evidence="5 6">
    <name type="scientific">Phaseolus coccineus</name>
    <name type="common">Scarlet runner bean</name>
    <name type="synonym">Phaseolus multiflorus</name>
    <dbReference type="NCBI Taxonomy" id="3886"/>
    <lineage>
        <taxon>Eukaryota</taxon>
        <taxon>Viridiplantae</taxon>
        <taxon>Streptophyta</taxon>
        <taxon>Embryophyta</taxon>
        <taxon>Tracheophyta</taxon>
        <taxon>Spermatophyta</taxon>
        <taxon>Magnoliopsida</taxon>
        <taxon>eudicotyledons</taxon>
        <taxon>Gunneridae</taxon>
        <taxon>Pentapetalae</taxon>
        <taxon>rosids</taxon>
        <taxon>fabids</taxon>
        <taxon>Fabales</taxon>
        <taxon>Fabaceae</taxon>
        <taxon>Papilionoideae</taxon>
        <taxon>50 kb inversion clade</taxon>
        <taxon>NPAAA clade</taxon>
        <taxon>indigoferoid/millettioid clade</taxon>
        <taxon>Phaseoleae</taxon>
        <taxon>Phaseolus</taxon>
    </lineage>
</organism>
<dbReference type="Proteomes" id="UP001374584">
    <property type="component" value="Unassembled WGS sequence"/>
</dbReference>
<dbReference type="SMART" id="SM00526">
    <property type="entry name" value="H15"/>
    <property type="match status" value="1"/>
</dbReference>
<evidence type="ECO:0000256" key="2">
    <source>
        <dbReference type="ARBA" id="ARBA00023125"/>
    </source>
</evidence>
<name>A0AAN9MM04_PHACN</name>
<comment type="subcellular location">
    <subcellularLocation>
        <location evidence="1">Nucleus</location>
    </subcellularLocation>
</comment>
<dbReference type="InterPro" id="IPR005818">
    <property type="entry name" value="Histone_H1/H5_H15"/>
</dbReference>
<dbReference type="Gene3D" id="1.10.10.10">
    <property type="entry name" value="Winged helix-like DNA-binding domain superfamily/Winged helix DNA-binding domain"/>
    <property type="match status" value="1"/>
</dbReference>